<name>A0A9J6FMW2_HAELO</name>
<reference evidence="1 2" key="1">
    <citation type="journal article" date="2020" name="Cell">
        <title>Large-Scale Comparative Analyses of Tick Genomes Elucidate Their Genetic Diversity and Vector Capacities.</title>
        <authorList>
            <consortium name="Tick Genome and Microbiome Consortium (TIGMIC)"/>
            <person name="Jia N."/>
            <person name="Wang J."/>
            <person name="Shi W."/>
            <person name="Du L."/>
            <person name="Sun Y."/>
            <person name="Zhan W."/>
            <person name="Jiang J.F."/>
            <person name="Wang Q."/>
            <person name="Zhang B."/>
            <person name="Ji P."/>
            <person name="Bell-Sakyi L."/>
            <person name="Cui X.M."/>
            <person name="Yuan T.T."/>
            <person name="Jiang B.G."/>
            <person name="Yang W.F."/>
            <person name="Lam T.T."/>
            <person name="Chang Q.C."/>
            <person name="Ding S.J."/>
            <person name="Wang X.J."/>
            <person name="Zhu J.G."/>
            <person name="Ruan X.D."/>
            <person name="Zhao L."/>
            <person name="Wei J.T."/>
            <person name="Ye R.Z."/>
            <person name="Que T.C."/>
            <person name="Du C.H."/>
            <person name="Zhou Y.H."/>
            <person name="Cheng J.X."/>
            <person name="Dai P.F."/>
            <person name="Guo W.B."/>
            <person name="Han X.H."/>
            <person name="Huang E.J."/>
            <person name="Li L.F."/>
            <person name="Wei W."/>
            <person name="Gao Y.C."/>
            <person name="Liu J.Z."/>
            <person name="Shao H.Z."/>
            <person name="Wang X."/>
            <person name="Wang C.C."/>
            <person name="Yang T.C."/>
            <person name="Huo Q.B."/>
            <person name="Li W."/>
            <person name="Chen H.Y."/>
            <person name="Chen S.E."/>
            <person name="Zhou L.G."/>
            <person name="Ni X.B."/>
            <person name="Tian J.H."/>
            <person name="Sheng Y."/>
            <person name="Liu T."/>
            <person name="Pan Y.S."/>
            <person name="Xia L.Y."/>
            <person name="Li J."/>
            <person name="Zhao F."/>
            <person name="Cao W.C."/>
        </authorList>
    </citation>
    <scope>NUCLEOTIDE SEQUENCE [LARGE SCALE GENOMIC DNA]</scope>
    <source>
        <strain evidence="1">HaeL-2018</strain>
    </source>
</reference>
<comment type="caution">
    <text evidence="1">The sequence shown here is derived from an EMBL/GenBank/DDBJ whole genome shotgun (WGS) entry which is preliminary data.</text>
</comment>
<dbReference type="VEuPathDB" id="VectorBase:HLOH_046646"/>
<protein>
    <recommendedName>
        <fullName evidence="3">Reverse transcriptase domain-containing protein</fullName>
    </recommendedName>
</protein>
<organism evidence="1 2">
    <name type="scientific">Haemaphysalis longicornis</name>
    <name type="common">Bush tick</name>
    <dbReference type="NCBI Taxonomy" id="44386"/>
    <lineage>
        <taxon>Eukaryota</taxon>
        <taxon>Metazoa</taxon>
        <taxon>Ecdysozoa</taxon>
        <taxon>Arthropoda</taxon>
        <taxon>Chelicerata</taxon>
        <taxon>Arachnida</taxon>
        <taxon>Acari</taxon>
        <taxon>Parasitiformes</taxon>
        <taxon>Ixodida</taxon>
        <taxon>Ixodoidea</taxon>
        <taxon>Ixodidae</taxon>
        <taxon>Haemaphysalinae</taxon>
        <taxon>Haemaphysalis</taxon>
    </lineage>
</organism>
<dbReference type="OrthoDB" id="6429725at2759"/>
<dbReference type="SUPFAM" id="SSF56672">
    <property type="entry name" value="DNA/RNA polymerases"/>
    <property type="match status" value="1"/>
</dbReference>
<keyword evidence="2" id="KW-1185">Reference proteome</keyword>
<dbReference type="Proteomes" id="UP000821853">
    <property type="component" value="Chromosome 10"/>
</dbReference>
<evidence type="ECO:0008006" key="3">
    <source>
        <dbReference type="Google" id="ProtNLM"/>
    </source>
</evidence>
<dbReference type="InterPro" id="IPR043502">
    <property type="entry name" value="DNA/RNA_pol_sf"/>
</dbReference>
<gene>
    <name evidence="1" type="ORF">HPB48_018535</name>
</gene>
<accession>A0A9J6FMW2</accession>
<dbReference type="GO" id="GO:0071897">
    <property type="term" value="P:DNA biosynthetic process"/>
    <property type="evidence" value="ECO:0007669"/>
    <property type="project" value="UniProtKB-ARBA"/>
</dbReference>
<dbReference type="AlphaFoldDB" id="A0A9J6FMW2"/>
<dbReference type="EMBL" id="JABSTR010000002">
    <property type="protein sequence ID" value="KAH9364203.1"/>
    <property type="molecule type" value="Genomic_DNA"/>
</dbReference>
<dbReference type="OMA" id="SLAPTIC"/>
<evidence type="ECO:0000313" key="2">
    <source>
        <dbReference type="Proteomes" id="UP000821853"/>
    </source>
</evidence>
<evidence type="ECO:0000313" key="1">
    <source>
        <dbReference type="EMBL" id="KAH9364203.1"/>
    </source>
</evidence>
<sequence>MPYEVYQNLEGDILNTILDIINETWTTSTIPAEWKHSVVIPLAKPGKPPNRLENLRPFSLAPTICKLAERMLATRLSWWLEKHRKYHPAQMGFRPGLGTQDGLAMLAEDILNVSSYSHANRTIAGNRYLKGVW</sequence>
<proteinExistence type="predicted"/>
<dbReference type="PANTHER" id="PTHR19446">
    <property type="entry name" value="REVERSE TRANSCRIPTASES"/>
    <property type="match status" value="1"/>
</dbReference>